<evidence type="ECO:0000313" key="9">
    <source>
        <dbReference type="EMBL" id="MDA0184779.1"/>
    </source>
</evidence>
<gene>
    <name evidence="9" type="ORF">OJ997_31040</name>
</gene>
<feature type="transmembrane region" description="Helical" evidence="8">
    <location>
        <begin position="87"/>
        <end position="107"/>
    </location>
</feature>
<evidence type="ECO:0000256" key="4">
    <source>
        <dbReference type="ARBA" id="ARBA00022692"/>
    </source>
</evidence>
<feature type="transmembrane region" description="Helical" evidence="8">
    <location>
        <begin position="33"/>
        <end position="52"/>
    </location>
</feature>
<dbReference type="PANTHER" id="PTHR30561:SF1">
    <property type="entry name" value="MULTIDRUG TRANSPORTER EMRE"/>
    <property type="match status" value="1"/>
</dbReference>
<evidence type="ECO:0000313" key="10">
    <source>
        <dbReference type="Proteomes" id="UP001147653"/>
    </source>
</evidence>
<dbReference type="GO" id="GO:0022857">
    <property type="term" value="F:transmembrane transporter activity"/>
    <property type="evidence" value="ECO:0007669"/>
    <property type="project" value="InterPro"/>
</dbReference>
<keyword evidence="10" id="KW-1185">Reference proteome</keyword>
<keyword evidence="2" id="KW-0813">Transport</keyword>
<evidence type="ECO:0000256" key="1">
    <source>
        <dbReference type="ARBA" id="ARBA00004651"/>
    </source>
</evidence>
<name>A0A9X3NG93_9ACTN</name>
<keyword evidence="6 8" id="KW-0472">Membrane</keyword>
<dbReference type="SUPFAM" id="SSF103481">
    <property type="entry name" value="Multidrug resistance efflux transporter EmrE"/>
    <property type="match status" value="1"/>
</dbReference>
<keyword evidence="5 8" id="KW-1133">Transmembrane helix</keyword>
<dbReference type="PANTHER" id="PTHR30561">
    <property type="entry name" value="SMR FAMILY PROTON-DEPENDENT DRUG EFFLUX TRANSPORTER SUGE"/>
    <property type="match status" value="1"/>
</dbReference>
<dbReference type="InterPro" id="IPR000390">
    <property type="entry name" value="Small_drug/metabolite_transptr"/>
</dbReference>
<dbReference type="Gene3D" id="1.10.3730.20">
    <property type="match status" value="1"/>
</dbReference>
<dbReference type="Proteomes" id="UP001147653">
    <property type="component" value="Unassembled WGS sequence"/>
</dbReference>
<dbReference type="InterPro" id="IPR037185">
    <property type="entry name" value="EmrE-like"/>
</dbReference>
<comment type="similarity">
    <text evidence="7">Belongs to the drug/metabolite transporter (DMT) superfamily. Small multidrug resistance (SMR) (TC 2.A.7.1) family.</text>
</comment>
<evidence type="ECO:0000256" key="3">
    <source>
        <dbReference type="ARBA" id="ARBA00022475"/>
    </source>
</evidence>
<evidence type="ECO:0000256" key="2">
    <source>
        <dbReference type="ARBA" id="ARBA00022448"/>
    </source>
</evidence>
<protein>
    <submittedName>
        <fullName evidence="9">Multidrug efflux SMR transporter</fullName>
    </submittedName>
</protein>
<dbReference type="GO" id="GO:0005886">
    <property type="term" value="C:plasma membrane"/>
    <property type="evidence" value="ECO:0007669"/>
    <property type="project" value="UniProtKB-SubCell"/>
</dbReference>
<comment type="caution">
    <text evidence="9">The sequence shown here is derived from an EMBL/GenBank/DDBJ whole genome shotgun (WGS) entry which is preliminary data.</text>
</comment>
<organism evidence="9 10">
    <name type="scientific">Solirubrobacter phytolaccae</name>
    <dbReference type="NCBI Taxonomy" id="1404360"/>
    <lineage>
        <taxon>Bacteria</taxon>
        <taxon>Bacillati</taxon>
        <taxon>Actinomycetota</taxon>
        <taxon>Thermoleophilia</taxon>
        <taxon>Solirubrobacterales</taxon>
        <taxon>Solirubrobacteraceae</taxon>
        <taxon>Solirubrobacter</taxon>
    </lineage>
</organism>
<accession>A0A9X3NG93</accession>
<keyword evidence="3" id="KW-1003">Cell membrane</keyword>
<dbReference type="EMBL" id="JAPDDP010000086">
    <property type="protein sequence ID" value="MDA0184779.1"/>
    <property type="molecule type" value="Genomic_DNA"/>
</dbReference>
<evidence type="ECO:0000256" key="8">
    <source>
        <dbReference type="SAM" id="Phobius"/>
    </source>
</evidence>
<proteinExistence type="inferred from homology"/>
<keyword evidence="4 7" id="KW-0812">Transmembrane</keyword>
<comment type="subcellular location">
    <subcellularLocation>
        <location evidence="1 7">Cell membrane</location>
        <topology evidence="1 7">Multi-pass membrane protein</topology>
    </subcellularLocation>
</comment>
<reference evidence="9" key="1">
    <citation type="submission" date="2022-10" db="EMBL/GenBank/DDBJ databases">
        <title>The WGS of Solirubrobacter phytolaccae KCTC 29190.</title>
        <authorList>
            <person name="Jiang Z."/>
        </authorList>
    </citation>
    <scope>NUCLEOTIDE SEQUENCE</scope>
    <source>
        <strain evidence="9">KCTC 29190</strain>
    </source>
</reference>
<dbReference type="AlphaFoldDB" id="A0A9X3NG93"/>
<dbReference type="Pfam" id="PF00893">
    <property type="entry name" value="Multi_Drug_Res"/>
    <property type="match status" value="1"/>
</dbReference>
<feature type="transmembrane region" description="Helical" evidence="8">
    <location>
        <begin position="59"/>
        <end position="81"/>
    </location>
</feature>
<evidence type="ECO:0000256" key="6">
    <source>
        <dbReference type="ARBA" id="ARBA00023136"/>
    </source>
</evidence>
<evidence type="ECO:0000256" key="5">
    <source>
        <dbReference type="ARBA" id="ARBA00022989"/>
    </source>
</evidence>
<evidence type="ECO:0000256" key="7">
    <source>
        <dbReference type="RuleBase" id="RU003942"/>
    </source>
</evidence>
<sequence>MKMGYLFLAGAICAEVMATLSLRASEGFSKLGFTVLVVVGYIVAFTLLSFGLQRGLNLGIAYGIWAAAGVAAVAILSWPIFGESLSALQVGGLALVIAGVFALELGAAH</sequence>
<dbReference type="InterPro" id="IPR045324">
    <property type="entry name" value="Small_multidrug_res"/>
</dbReference>